<evidence type="ECO:0000259" key="14">
    <source>
        <dbReference type="PROSITE" id="PS51847"/>
    </source>
</evidence>
<dbReference type="GO" id="GO:0006869">
    <property type="term" value="P:lipid transport"/>
    <property type="evidence" value="ECO:0007669"/>
    <property type="project" value="UniProtKB-KW"/>
</dbReference>
<evidence type="ECO:0000313" key="16">
    <source>
        <dbReference type="Proteomes" id="UP000219338"/>
    </source>
</evidence>
<feature type="compositionally biased region" description="Basic and acidic residues" evidence="11">
    <location>
        <begin position="90"/>
        <end position="107"/>
    </location>
</feature>
<feature type="compositionally biased region" description="Basic and acidic residues" evidence="11">
    <location>
        <begin position="1"/>
        <end position="11"/>
    </location>
</feature>
<keyword evidence="8" id="KW-0445">Lipid transport</keyword>
<keyword evidence="4 12" id="KW-0812">Transmembrane</keyword>
<dbReference type="InterPro" id="IPR035892">
    <property type="entry name" value="C2_domain_sf"/>
</dbReference>
<dbReference type="GO" id="GO:0061817">
    <property type="term" value="P:endoplasmic reticulum-plasma membrane tethering"/>
    <property type="evidence" value="ECO:0007669"/>
    <property type="project" value="InterPro"/>
</dbReference>
<protein>
    <recommendedName>
        <fullName evidence="17">Meiotically up-regulated gene 190 protein</fullName>
    </recommendedName>
</protein>
<accession>A0A284RU85</accession>
<proteinExistence type="predicted"/>
<comment type="subcellular location">
    <subcellularLocation>
        <location evidence="1">Endoplasmic reticulum membrane</location>
    </subcellularLocation>
</comment>
<feature type="region of interest" description="Disordered" evidence="11">
    <location>
        <begin position="1"/>
        <end position="132"/>
    </location>
</feature>
<keyword evidence="2" id="KW-0813">Transport</keyword>
<dbReference type="EMBL" id="FUEG01000016">
    <property type="protein sequence ID" value="SJL12321.1"/>
    <property type="molecule type" value="Genomic_DNA"/>
</dbReference>
<dbReference type="GO" id="GO:0005789">
    <property type="term" value="C:endoplasmic reticulum membrane"/>
    <property type="evidence" value="ECO:0007669"/>
    <property type="project" value="UniProtKB-SubCell"/>
</dbReference>
<dbReference type="InterPro" id="IPR031468">
    <property type="entry name" value="SMP_LBD"/>
</dbReference>
<keyword evidence="3" id="KW-0597">Phosphoprotein</keyword>
<evidence type="ECO:0000256" key="8">
    <source>
        <dbReference type="ARBA" id="ARBA00023055"/>
    </source>
</evidence>
<dbReference type="PROSITE" id="PS51847">
    <property type="entry name" value="SMP"/>
    <property type="match status" value="1"/>
</dbReference>
<gene>
    <name evidence="15" type="ORF">ARMOST_15744</name>
</gene>
<evidence type="ECO:0000256" key="1">
    <source>
        <dbReference type="ARBA" id="ARBA00004586"/>
    </source>
</evidence>
<dbReference type="PROSITE" id="PS50004">
    <property type="entry name" value="C2"/>
    <property type="match status" value="2"/>
</dbReference>
<dbReference type="STRING" id="47428.A0A284RU85"/>
<dbReference type="InterPro" id="IPR057349">
    <property type="entry name" value="C2_Mug190_3rd"/>
</dbReference>
<dbReference type="InterPro" id="IPR037765">
    <property type="entry name" value="C2B_Tricalbin"/>
</dbReference>
<evidence type="ECO:0000256" key="5">
    <source>
        <dbReference type="ARBA" id="ARBA00022737"/>
    </source>
</evidence>
<evidence type="ECO:0008006" key="17">
    <source>
        <dbReference type="Google" id="ProtNLM"/>
    </source>
</evidence>
<feature type="region of interest" description="Disordered" evidence="11">
    <location>
        <begin position="639"/>
        <end position="690"/>
    </location>
</feature>
<keyword evidence="9" id="KW-0446">Lipid-binding</keyword>
<feature type="compositionally biased region" description="Basic and acidic residues" evidence="11">
    <location>
        <begin position="50"/>
        <end position="81"/>
    </location>
</feature>
<dbReference type="PANTHER" id="PTHR47348:SF3">
    <property type="entry name" value="MEIOTICALLY UP-REGULATED GENE 190 PROTEIN"/>
    <property type="match status" value="1"/>
</dbReference>
<dbReference type="CDD" id="cd04041">
    <property type="entry name" value="C2A_fungal"/>
    <property type="match status" value="1"/>
</dbReference>
<feature type="compositionally biased region" description="Pro residues" evidence="11">
    <location>
        <begin position="644"/>
        <end position="653"/>
    </location>
</feature>
<evidence type="ECO:0000256" key="7">
    <source>
        <dbReference type="ARBA" id="ARBA00022989"/>
    </source>
</evidence>
<evidence type="ECO:0000256" key="2">
    <source>
        <dbReference type="ARBA" id="ARBA00022448"/>
    </source>
</evidence>
<dbReference type="Pfam" id="PF00168">
    <property type="entry name" value="C2"/>
    <property type="match status" value="2"/>
</dbReference>
<evidence type="ECO:0000256" key="3">
    <source>
        <dbReference type="ARBA" id="ARBA00022553"/>
    </source>
</evidence>
<dbReference type="OrthoDB" id="419768at2759"/>
<evidence type="ECO:0000313" key="15">
    <source>
        <dbReference type="EMBL" id="SJL12321.1"/>
    </source>
</evidence>
<dbReference type="AlphaFoldDB" id="A0A284RU85"/>
<dbReference type="Gene3D" id="2.60.40.150">
    <property type="entry name" value="C2 domain"/>
    <property type="match status" value="2"/>
</dbReference>
<feature type="domain" description="C2" evidence="13">
    <location>
        <begin position="478"/>
        <end position="608"/>
    </location>
</feature>
<evidence type="ECO:0000259" key="13">
    <source>
        <dbReference type="PROSITE" id="PS50004"/>
    </source>
</evidence>
<feature type="region of interest" description="Disordered" evidence="11">
    <location>
        <begin position="1096"/>
        <end position="1119"/>
    </location>
</feature>
<feature type="transmembrane region" description="Helical" evidence="12">
    <location>
        <begin position="185"/>
        <end position="210"/>
    </location>
</feature>
<keyword evidence="16" id="KW-1185">Reference proteome</keyword>
<evidence type="ECO:0000256" key="11">
    <source>
        <dbReference type="SAM" id="MobiDB-lite"/>
    </source>
</evidence>
<evidence type="ECO:0000256" key="9">
    <source>
        <dbReference type="ARBA" id="ARBA00023121"/>
    </source>
</evidence>
<evidence type="ECO:0000256" key="4">
    <source>
        <dbReference type="ARBA" id="ARBA00022692"/>
    </source>
</evidence>
<sequence length="1119" mass="124417">MDGPRYSERHPVPTIQAYSNEKRAREDEPISPPTSPTSKTNATSGSDQPANEKTEMMNRMAGSKEKPTDKVKNRKGERTVKDPTTGLDVTIKDADFKDFPRPDDHIGTAEAPPASSSASSTQTAPSAARPGNISLQPYLPAPAPSLSPLLAMFDYLQLGLTVAFTLIWFFFGFPKGRWYIPFTWAWVRLGVSSTFIAAIGFASVCAVSIVQRKLEKEVERVRVEMHRARGEKYAPPTPESAEWLNAFVRTIWGLINPDMASLFVPPHVYFSFSLQFISIADMVEDVMQQSLPGFVDAVRISNIGQGDNPFRIVSMRALPDRPTDSDYPREEWIDQGTNQLMEQAEADKAKGLDADQSGDYVNYEVAFAYQALPGQGSKLRSKNIHLLVEFFLGIYDWLHIPVPIWIQVEGIVGTVRLRIQFISEAPFVRNVTFTFMGVPAVEVSAIPMAKVLPNVLDLPLVSRFVKMAIAAGTAEFVAPKSMTLNMQEMLSGAAIGDTRAKGVFLIVIHHAEGLSAQDSNGRSDPYIVLAYAKFGKPLYSTRIVLGDLNPIYEETAALLVTDDEIKTEEDVSLLLWDSDQRSADDLIGRVQIPVKQLMKCRNKMTRRSDKLAGFEDADKMDGVLHWSIGYFDKVPLKKELEQPPENPPPPPAKTAPEMEMRPGDVAPNPAAKDLPPPPPDVQRTPPDPAYPSGILSVIIHQINNLELQNLSGAGGKEREGQAGQDTDEPSEQSDNLPGAYCEIILNDDMVYKTRVKQYTSMPFFEAGTEKFIRDWQSTVVRLVVRDSRLREKDPILGVVNLKLKDLFATGSEVTRLFSITEGIGFGRMDVSLLFRAVKCQLPRQMLGWDTGTVEILEPIKFSLSPSANLGDAKFVGKSNKIVVSTTDSTETLPASPTSDESGVDVVWDFSAEQLRLPVYSRYATSLTFEISGGGSFLSRKSNPQALALLWLKDVVEDEETDIELPVVAGNDLRQLRQNVVYDLTEEGKANMNEFTAKTHEFQIIGHIRTRIRLDRGLDEDHETHAKTQARRHAFETYDHVEGEGLIAERNAHAYDDGVIDPEEKKALDRAHKRQLANRQRGINGFRPYRTGKWMKEGLKSRLIPGKGSSKREPTVQSEA</sequence>
<evidence type="ECO:0000256" key="10">
    <source>
        <dbReference type="ARBA" id="ARBA00023136"/>
    </source>
</evidence>
<keyword evidence="6" id="KW-0256">Endoplasmic reticulum</keyword>
<dbReference type="CDD" id="cd04052">
    <property type="entry name" value="C2B_Tricalbin-like"/>
    <property type="match status" value="1"/>
</dbReference>
<dbReference type="CDD" id="cd21676">
    <property type="entry name" value="SMP_Mug190"/>
    <property type="match status" value="1"/>
</dbReference>
<dbReference type="GO" id="GO:0008289">
    <property type="term" value="F:lipid binding"/>
    <property type="evidence" value="ECO:0007669"/>
    <property type="project" value="UniProtKB-KW"/>
</dbReference>
<dbReference type="InterPro" id="IPR037767">
    <property type="entry name" value="C2A_Mug190-like"/>
</dbReference>
<feature type="domain" description="C2" evidence="13">
    <location>
        <begin position="675"/>
        <end position="817"/>
    </location>
</feature>
<evidence type="ECO:0000256" key="6">
    <source>
        <dbReference type="ARBA" id="ARBA00022824"/>
    </source>
</evidence>
<dbReference type="SMART" id="SM00239">
    <property type="entry name" value="C2"/>
    <property type="match status" value="2"/>
</dbReference>
<organism evidence="15 16">
    <name type="scientific">Armillaria ostoyae</name>
    <name type="common">Armillaria root rot fungus</name>
    <dbReference type="NCBI Taxonomy" id="47428"/>
    <lineage>
        <taxon>Eukaryota</taxon>
        <taxon>Fungi</taxon>
        <taxon>Dikarya</taxon>
        <taxon>Basidiomycota</taxon>
        <taxon>Agaricomycotina</taxon>
        <taxon>Agaricomycetes</taxon>
        <taxon>Agaricomycetidae</taxon>
        <taxon>Agaricales</taxon>
        <taxon>Marasmiineae</taxon>
        <taxon>Physalacriaceae</taxon>
        <taxon>Armillaria</taxon>
    </lineage>
</organism>
<dbReference type="OMA" id="WDSDRNT"/>
<feature type="transmembrane region" description="Helical" evidence="12">
    <location>
        <begin position="155"/>
        <end position="173"/>
    </location>
</feature>
<dbReference type="Pfam" id="PF25669">
    <property type="entry name" value="SMP_MUG190-like"/>
    <property type="match status" value="1"/>
</dbReference>
<dbReference type="PANTHER" id="PTHR47348">
    <property type="entry name" value="MEIOTICALLY UP-REGULATED GENE 190 PROTEIN"/>
    <property type="match status" value="1"/>
</dbReference>
<dbReference type="InterPro" id="IPR000008">
    <property type="entry name" value="C2_dom"/>
</dbReference>
<keyword evidence="7 12" id="KW-1133">Transmembrane helix</keyword>
<reference evidence="16" key="1">
    <citation type="journal article" date="2017" name="Nat. Ecol. Evol.">
        <title>Genome expansion and lineage-specific genetic innovations in the forest pathogenic fungi Armillaria.</title>
        <authorList>
            <person name="Sipos G."/>
            <person name="Prasanna A.N."/>
            <person name="Walter M.C."/>
            <person name="O'Connor E."/>
            <person name="Balint B."/>
            <person name="Krizsan K."/>
            <person name="Kiss B."/>
            <person name="Hess J."/>
            <person name="Varga T."/>
            <person name="Slot J."/>
            <person name="Riley R."/>
            <person name="Boka B."/>
            <person name="Rigling D."/>
            <person name="Barry K."/>
            <person name="Lee J."/>
            <person name="Mihaltcheva S."/>
            <person name="LaButti K."/>
            <person name="Lipzen A."/>
            <person name="Waldron R."/>
            <person name="Moloney N.M."/>
            <person name="Sperisen C."/>
            <person name="Kredics L."/>
            <person name="Vagvoelgyi C."/>
            <person name="Patrignani A."/>
            <person name="Fitzpatrick D."/>
            <person name="Nagy I."/>
            <person name="Doyle S."/>
            <person name="Anderson J.B."/>
            <person name="Grigoriev I.V."/>
            <person name="Gueldener U."/>
            <person name="Muensterkoetter M."/>
            <person name="Nagy L.G."/>
        </authorList>
    </citation>
    <scope>NUCLEOTIDE SEQUENCE [LARGE SCALE GENOMIC DNA]</scope>
    <source>
        <strain evidence="16">C18/9</strain>
    </source>
</reference>
<dbReference type="Pfam" id="PF25331">
    <property type="entry name" value="C2_Mug190_3rd"/>
    <property type="match status" value="1"/>
</dbReference>
<evidence type="ECO:0000256" key="12">
    <source>
        <dbReference type="SAM" id="Phobius"/>
    </source>
</evidence>
<dbReference type="Proteomes" id="UP000219338">
    <property type="component" value="Unassembled WGS sequence"/>
</dbReference>
<feature type="region of interest" description="Disordered" evidence="11">
    <location>
        <begin position="712"/>
        <end position="736"/>
    </location>
</feature>
<feature type="domain" description="SMP-LTD" evidence="14">
    <location>
        <begin position="237"/>
        <end position="487"/>
    </location>
</feature>
<keyword evidence="10 12" id="KW-0472">Membrane</keyword>
<feature type="compositionally biased region" description="Low complexity" evidence="11">
    <location>
        <begin position="108"/>
        <end position="132"/>
    </location>
</feature>
<dbReference type="SUPFAM" id="SSF49562">
    <property type="entry name" value="C2 domain (Calcium/lipid-binding domain, CaLB)"/>
    <property type="match status" value="2"/>
</dbReference>
<name>A0A284RU85_ARMOS</name>
<feature type="compositionally biased region" description="Pro residues" evidence="11">
    <location>
        <begin position="674"/>
        <end position="689"/>
    </location>
</feature>
<keyword evidence="5" id="KW-0677">Repeat</keyword>